<organism evidence="2 3">
    <name type="scientific">Sporosarcina thermotolerans</name>
    <dbReference type="NCBI Taxonomy" id="633404"/>
    <lineage>
        <taxon>Bacteria</taxon>
        <taxon>Bacillati</taxon>
        <taxon>Bacillota</taxon>
        <taxon>Bacilli</taxon>
        <taxon>Bacillales</taxon>
        <taxon>Caryophanaceae</taxon>
        <taxon>Sporosarcina</taxon>
    </lineage>
</organism>
<keyword evidence="3" id="KW-1185">Reference proteome</keyword>
<proteinExistence type="predicted"/>
<name>A0AAW9A9K0_9BACL</name>
<sequence>MDRMKLIRKPRVIIPILLLFIIIGAYYFSNNNSCMRKAPHYDSFIFFNQPVGQFEVSQNIAGETIDEKNYKRYKQTEDAMKEFGKYMPLPKDEPYFVECTFGEVAYADGEPVQFTHIVRHRDMKIDVRKGAKWEYNKQLTYGTYYYRVSKEPIAYSLVDSGLDDVETISLDDGVEALFRINLMEWKDDRFYYQLYHSNSYREPTILTFLANSSRVNLSYVPEWVSEID</sequence>
<comment type="caution">
    <text evidence="2">The sequence shown here is derived from an EMBL/GenBank/DDBJ whole genome shotgun (WGS) entry which is preliminary data.</text>
</comment>
<evidence type="ECO:0000256" key="1">
    <source>
        <dbReference type="SAM" id="Phobius"/>
    </source>
</evidence>
<accession>A0AAW9A9K0</accession>
<protein>
    <submittedName>
        <fullName evidence="2">Uncharacterized protein</fullName>
    </submittedName>
</protein>
<evidence type="ECO:0000313" key="3">
    <source>
        <dbReference type="Proteomes" id="UP001271648"/>
    </source>
</evidence>
<evidence type="ECO:0000313" key="2">
    <source>
        <dbReference type="EMBL" id="MDW0116590.1"/>
    </source>
</evidence>
<dbReference type="RefSeq" id="WP_283733520.1">
    <property type="nucleotide sequence ID" value="NZ_CP125968.1"/>
</dbReference>
<keyword evidence="1" id="KW-0812">Transmembrane</keyword>
<keyword evidence="1" id="KW-0472">Membrane</keyword>
<dbReference type="AlphaFoldDB" id="A0AAW9A9K0"/>
<gene>
    <name evidence="2" type="ORF">QTL97_06560</name>
</gene>
<dbReference type="EMBL" id="JAUBDJ010000003">
    <property type="protein sequence ID" value="MDW0116590.1"/>
    <property type="molecule type" value="Genomic_DNA"/>
</dbReference>
<feature type="transmembrane region" description="Helical" evidence="1">
    <location>
        <begin position="12"/>
        <end position="29"/>
    </location>
</feature>
<reference evidence="2 3" key="1">
    <citation type="submission" date="2023-06" db="EMBL/GenBank/DDBJ databases">
        <title>Sporosarcina sp. nov., isolated from Korean traditional fermented seafood 'Jeotgal'.</title>
        <authorList>
            <person name="Yang A.I."/>
            <person name="Shin N.-R."/>
        </authorList>
    </citation>
    <scope>NUCLEOTIDE SEQUENCE [LARGE SCALE GENOMIC DNA]</scope>
    <source>
        <strain evidence="2 3">KCTC43456</strain>
    </source>
</reference>
<dbReference type="Proteomes" id="UP001271648">
    <property type="component" value="Unassembled WGS sequence"/>
</dbReference>
<keyword evidence="1" id="KW-1133">Transmembrane helix</keyword>